<feature type="chain" id="PRO_5016887628" evidence="1">
    <location>
        <begin position="18"/>
        <end position="264"/>
    </location>
</feature>
<dbReference type="Proteomes" id="UP000255460">
    <property type="component" value="Unassembled WGS sequence"/>
</dbReference>
<evidence type="ECO:0000313" key="3">
    <source>
        <dbReference type="Proteomes" id="UP000255460"/>
    </source>
</evidence>
<keyword evidence="1" id="KW-0732">Signal</keyword>
<dbReference type="AlphaFoldDB" id="A0A376KXS2"/>
<name>A0A376KXS2_ECOLX</name>
<protein>
    <submittedName>
        <fullName evidence="2">Uncharacterized protein</fullName>
    </submittedName>
</protein>
<sequence length="264" mass="29864">MKRMLLFLIFISFHSIANFSGHWVNESDSQSLTLDLVEDGAYLIGKYCFITNDGNRIDCSEDNDKNINGIIKDNVGFVDFESTFGGIGQATISIEKNVLKYTITNPAPFVNANMSVPNVIYFKKIAQASGKEPTKIITCSLPGEGGKEASFFIDNITKEINYSFEKNGKTELKVVFNEGNKLRRTKDSKMRITYYGFKRGKYSYVINVVEGSEENEYTMSFDIKKNGRIIQSSDCLPGSFRSDRIINKNILDIPYVNEERFGFP</sequence>
<organism evidence="2 3">
    <name type="scientific">Escherichia coli</name>
    <dbReference type="NCBI Taxonomy" id="562"/>
    <lineage>
        <taxon>Bacteria</taxon>
        <taxon>Pseudomonadati</taxon>
        <taxon>Pseudomonadota</taxon>
        <taxon>Gammaproteobacteria</taxon>
        <taxon>Enterobacterales</taxon>
        <taxon>Enterobacteriaceae</taxon>
        <taxon>Escherichia</taxon>
    </lineage>
</organism>
<accession>A0A376KXS2</accession>
<evidence type="ECO:0000256" key="1">
    <source>
        <dbReference type="SAM" id="SignalP"/>
    </source>
</evidence>
<feature type="signal peptide" evidence="1">
    <location>
        <begin position="1"/>
        <end position="17"/>
    </location>
</feature>
<proteinExistence type="predicted"/>
<dbReference type="EMBL" id="UFZQ01000001">
    <property type="protein sequence ID" value="STE86996.1"/>
    <property type="molecule type" value="Genomic_DNA"/>
</dbReference>
<reference evidence="2 3" key="1">
    <citation type="submission" date="2018-06" db="EMBL/GenBank/DDBJ databases">
        <authorList>
            <consortium name="Pathogen Informatics"/>
            <person name="Doyle S."/>
        </authorList>
    </citation>
    <scope>NUCLEOTIDE SEQUENCE [LARGE SCALE GENOMIC DNA]</scope>
    <source>
        <strain evidence="2 3">NCTC10418</strain>
    </source>
</reference>
<evidence type="ECO:0000313" key="2">
    <source>
        <dbReference type="EMBL" id="STE86996.1"/>
    </source>
</evidence>
<gene>
    <name evidence="2" type="ORF">NCTC10418_04655</name>
</gene>